<sequence>MPRKRHYNRTKLSKPSKYSKQRVVNQEKEEENPTPQSAGWKETRDPCGAPEIEEPPEWISVPDIPSCMNIIYPYIPIKNSVLTLPHKPYCPTTHARAVRDAVEAIERELKRREAEQLCDAEKKRIDACVEGFFEHKN</sequence>
<protein>
    <submittedName>
        <fullName evidence="2">Uncharacterized protein</fullName>
    </submittedName>
</protein>
<feature type="compositionally biased region" description="Basic residues" evidence="1">
    <location>
        <begin position="1"/>
        <end position="20"/>
    </location>
</feature>
<evidence type="ECO:0000313" key="2">
    <source>
        <dbReference type="EMBL" id="QHT21653.1"/>
    </source>
</evidence>
<dbReference type="EMBL" id="MN739696">
    <property type="protein sequence ID" value="QHT21653.1"/>
    <property type="molecule type" value="Genomic_DNA"/>
</dbReference>
<proteinExistence type="predicted"/>
<dbReference type="AlphaFoldDB" id="A0A6C0DZA6"/>
<name>A0A6C0DZA6_9ZZZZ</name>
<reference evidence="2" key="1">
    <citation type="journal article" date="2020" name="Nature">
        <title>Giant virus diversity and host interactions through global metagenomics.</title>
        <authorList>
            <person name="Schulz F."/>
            <person name="Roux S."/>
            <person name="Paez-Espino D."/>
            <person name="Jungbluth S."/>
            <person name="Walsh D.A."/>
            <person name="Denef V.J."/>
            <person name="McMahon K.D."/>
            <person name="Konstantinidis K.T."/>
            <person name="Eloe-Fadrosh E.A."/>
            <person name="Kyrpides N.C."/>
            <person name="Woyke T."/>
        </authorList>
    </citation>
    <scope>NUCLEOTIDE SEQUENCE</scope>
    <source>
        <strain evidence="2">GVMAG-M-3300023179-103</strain>
    </source>
</reference>
<accession>A0A6C0DZA6</accession>
<feature type="region of interest" description="Disordered" evidence="1">
    <location>
        <begin position="1"/>
        <end position="55"/>
    </location>
</feature>
<organism evidence="2">
    <name type="scientific">viral metagenome</name>
    <dbReference type="NCBI Taxonomy" id="1070528"/>
    <lineage>
        <taxon>unclassified sequences</taxon>
        <taxon>metagenomes</taxon>
        <taxon>organismal metagenomes</taxon>
    </lineage>
</organism>
<evidence type="ECO:0000256" key="1">
    <source>
        <dbReference type="SAM" id="MobiDB-lite"/>
    </source>
</evidence>